<evidence type="ECO:0000313" key="4">
    <source>
        <dbReference type="Proteomes" id="UP000014500"/>
    </source>
</evidence>
<accession>T1INE1</accession>
<dbReference type="GO" id="GO:0005245">
    <property type="term" value="F:voltage-gated calcium channel activity"/>
    <property type="evidence" value="ECO:0007669"/>
    <property type="project" value="TreeGrafter"/>
</dbReference>
<dbReference type="InterPro" id="IPR029151">
    <property type="entry name" value="Sensor-like_sf"/>
</dbReference>
<dbReference type="PhylomeDB" id="T1INE1"/>
<dbReference type="GO" id="GO:0005891">
    <property type="term" value="C:voltage-gated calcium channel complex"/>
    <property type="evidence" value="ECO:0007669"/>
    <property type="project" value="TreeGrafter"/>
</dbReference>
<dbReference type="SUPFAM" id="SSF103190">
    <property type="entry name" value="Sensory domain-like"/>
    <property type="match status" value="1"/>
</dbReference>
<dbReference type="FunFam" id="3.30.450.20:FF:000024">
    <property type="entry name" value="VWFA and cache domain-containing protein 1"/>
    <property type="match status" value="1"/>
</dbReference>
<name>T1INE1_STRMM</name>
<dbReference type="InterPro" id="IPR036465">
    <property type="entry name" value="vWFA_dom_sf"/>
</dbReference>
<keyword evidence="1" id="KW-0812">Transmembrane</keyword>
<dbReference type="EnsemblMetazoa" id="SMAR002518-RA">
    <property type="protein sequence ID" value="SMAR002518-PA"/>
    <property type="gene ID" value="SMAR002518"/>
</dbReference>
<dbReference type="EMBL" id="JH431162">
    <property type="status" value="NOT_ANNOTATED_CDS"/>
    <property type="molecule type" value="Genomic_DNA"/>
</dbReference>
<organism evidence="3 4">
    <name type="scientific">Strigamia maritima</name>
    <name type="common">European centipede</name>
    <name type="synonym">Geophilus maritimus</name>
    <dbReference type="NCBI Taxonomy" id="126957"/>
    <lineage>
        <taxon>Eukaryota</taxon>
        <taxon>Metazoa</taxon>
        <taxon>Ecdysozoa</taxon>
        <taxon>Arthropoda</taxon>
        <taxon>Myriapoda</taxon>
        <taxon>Chilopoda</taxon>
        <taxon>Pleurostigmophora</taxon>
        <taxon>Geophilomorpha</taxon>
        <taxon>Linotaeniidae</taxon>
        <taxon>Strigamia</taxon>
    </lineage>
</organism>
<keyword evidence="1" id="KW-1133">Transmembrane helix</keyword>
<evidence type="ECO:0008006" key="5">
    <source>
        <dbReference type="Google" id="ProtNLM"/>
    </source>
</evidence>
<proteinExistence type="predicted"/>
<keyword evidence="1" id="KW-0472">Membrane</keyword>
<feature type="transmembrane region" description="Helical" evidence="1">
    <location>
        <begin position="1070"/>
        <end position="1091"/>
    </location>
</feature>
<evidence type="ECO:0000313" key="3">
    <source>
        <dbReference type="EnsemblMetazoa" id="SMAR002518-PA"/>
    </source>
</evidence>
<dbReference type="eggNOG" id="KOG2353">
    <property type="taxonomic scope" value="Eukaryota"/>
</dbReference>
<sequence>MAAQLVIVLWLSVFLVFDVQISRSSNDSSTIADLDNPSILGEGTIYFNNPHLLNRQQGSMNGDGIKGFVANPTQNAGENQGLAVFNVAQQAKLMGMHLTEITNDELGINNMQAIFDSVPLVIPHSGDEEMLEEMSIRLSSKMKKYTQALQSTKVAVEGFYWRYLMGSSLPCCSLPDNWLRYNHHFLNKVSLDHSCDNGGAVYFNPSQNLTSTFEMNLKHNPNIKWQYLMTSEGLHVEYPAHVSACHADEREGYVRSLYPRRKSVAIVIDQGKSLSPIQLEMGKAVAKRLLSSLTHSDEVALISLAAEPHLPRVDTCHLHTFIAATHEAKFHLSRYIDSLVKTNESTNHTLGFVRALNMIRMRNNDSDDAIIAYISRGLLNSLTEARQVLATIAEKTRPNIIINTIVLIDEHKPIMYEKDFLRDVANQNFSKYSIPRPANARSQKGIMIVVNSATDIISVARKFYSVLDANVGANEIHFALPLRDTFGHGHVVSVTTPVVSRGQVIGVVGLDVDLADIVEDISYFDQSSRTYSFLVDECGVTVMHSALSHVSDVQMHTDIGHLENKNGFHLIRDDVLSSVSGREKLIAPFDDIFHDENVVNVTCAKRGNRLSSHGFIMCQHWKQIATIDASALFLSPAAFVSPFDYSSQEESKRTVQSYMAYLSDGTKLLANPGLKSPVRNEVSLAARIASRWKKQFASSDLTKYILRRYIATTSGVFLLHPGSLLDRSFDPAKRLWFTGAKRFPGQVFVSAPYLDVVGGGYIVTVSHTVYEGKVNSVHSNSDAVAAVMGIDFTLGYFYKFLVENIPVCSYDRIACFFMDDHGYLIAHPGLIEPNGKGPLEQQHITHKEPLVAHDILNHRGFVTKHVCNSYGDRTVQRFYHFNTSIDHVLTNLVHGEHCSKYHVAPIPGTNMFVGIVNQTCDIFTAFCPCSMVDRLCLNCHRMEQSECECPCECSLRMDLCDGQPTDQNPSCPNLPEETQLFDVDPTTLESLTQCFEPNCANRQTQSSCFGVVGCEWCQLDADGQTPLTQPFCTQQRRCFGGIFSARTPYADEIMEGLPYEDILTTKSTPVGPVAGGIMAAFIVLALAVYCYRHHVHRGSHLYVSTIADNAIRMSHLDEADELEAHDECLTGGQCNVMIVSMENAAVAESPYRVVNPGHGWRPPGSSDSDHGYSTMTPHEGSEYLLYSEPSGHSARNRPAIRAPPLLELGQTTVPSTRNILAPVQKSIKIFGYKITFVQV</sequence>
<dbReference type="Gene3D" id="3.30.450.20">
    <property type="entry name" value="PAS domain"/>
    <property type="match status" value="2"/>
</dbReference>
<feature type="chain" id="PRO_5004579364" description="VWFA domain-containing protein" evidence="2">
    <location>
        <begin position="25"/>
        <end position="1239"/>
    </location>
</feature>
<dbReference type="PANTHER" id="PTHR10166">
    <property type="entry name" value="VOLTAGE-DEPENDENT CALCIUM CHANNEL SUBUNIT ALPHA-2/DELTA-RELATED"/>
    <property type="match status" value="1"/>
</dbReference>
<evidence type="ECO:0000256" key="2">
    <source>
        <dbReference type="SAM" id="SignalP"/>
    </source>
</evidence>
<dbReference type="STRING" id="126957.T1INE1"/>
<dbReference type="SUPFAM" id="SSF53300">
    <property type="entry name" value="vWA-like"/>
    <property type="match status" value="1"/>
</dbReference>
<dbReference type="HOGENOM" id="CLU_004521_0_0_1"/>
<reference evidence="3" key="2">
    <citation type="submission" date="2015-02" db="UniProtKB">
        <authorList>
            <consortium name="EnsemblMetazoa"/>
        </authorList>
    </citation>
    <scope>IDENTIFICATION</scope>
</reference>
<dbReference type="InterPro" id="IPR051173">
    <property type="entry name" value="Ca_channel_alpha-2/delta"/>
</dbReference>
<dbReference type="AlphaFoldDB" id="T1INE1"/>
<reference evidence="4" key="1">
    <citation type="submission" date="2011-05" db="EMBL/GenBank/DDBJ databases">
        <authorList>
            <person name="Richards S.R."/>
            <person name="Qu J."/>
            <person name="Jiang H."/>
            <person name="Jhangiani S.N."/>
            <person name="Agravi P."/>
            <person name="Goodspeed R."/>
            <person name="Gross S."/>
            <person name="Mandapat C."/>
            <person name="Jackson L."/>
            <person name="Mathew T."/>
            <person name="Pu L."/>
            <person name="Thornton R."/>
            <person name="Saada N."/>
            <person name="Wilczek-Boney K.B."/>
            <person name="Lee S."/>
            <person name="Kovar C."/>
            <person name="Wu Y."/>
            <person name="Scherer S.E."/>
            <person name="Worley K.C."/>
            <person name="Muzny D.M."/>
            <person name="Gibbs R."/>
        </authorList>
    </citation>
    <scope>NUCLEOTIDE SEQUENCE</scope>
    <source>
        <strain evidence="4">Brora</strain>
    </source>
</reference>
<keyword evidence="2" id="KW-0732">Signal</keyword>
<dbReference type="OMA" id="NTHPYLS"/>
<evidence type="ECO:0000256" key="1">
    <source>
        <dbReference type="SAM" id="Phobius"/>
    </source>
</evidence>
<keyword evidence="4" id="KW-1185">Reference proteome</keyword>
<dbReference type="CDD" id="cd18773">
    <property type="entry name" value="PDC1_HK_sensor"/>
    <property type="match status" value="1"/>
</dbReference>
<dbReference type="Gene3D" id="3.40.50.410">
    <property type="entry name" value="von Willebrand factor, type A domain"/>
    <property type="match status" value="1"/>
</dbReference>
<protein>
    <recommendedName>
        <fullName evidence="5">VWFA domain-containing protein</fullName>
    </recommendedName>
</protein>
<dbReference type="Proteomes" id="UP000014500">
    <property type="component" value="Unassembled WGS sequence"/>
</dbReference>
<feature type="signal peptide" evidence="2">
    <location>
        <begin position="1"/>
        <end position="24"/>
    </location>
</feature>
<dbReference type="PANTHER" id="PTHR10166:SF66">
    <property type="entry name" value="VWFA AND CACHE DOMAIN-CONTAINING PROTEIN CG16868"/>
    <property type="match status" value="1"/>
</dbReference>